<proteinExistence type="predicted"/>
<evidence type="ECO:0000313" key="1">
    <source>
        <dbReference type="EMBL" id="OWO90010.1"/>
    </source>
</evidence>
<dbReference type="InterPro" id="IPR029052">
    <property type="entry name" value="Metallo-depent_PP-like"/>
</dbReference>
<organism evidence="1 2">
    <name type="scientific">Rhizobium esperanzae</name>
    <dbReference type="NCBI Taxonomy" id="1967781"/>
    <lineage>
        <taxon>Bacteria</taxon>
        <taxon>Pseudomonadati</taxon>
        <taxon>Pseudomonadota</taxon>
        <taxon>Alphaproteobacteria</taxon>
        <taxon>Hyphomicrobiales</taxon>
        <taxon>Rhizobiaceae</taxon>
        <taxon>Rhizobium/Agrobacterium group</taxon>
        <taxon>Rhizobium</taxon>
    </lineage>
</organism>
<evidence type="ECO:0008006" key="3">
    <source>
        <dbReference type="Google" id="ProtNLM"/>
    </source>
</evidence>
<protein>
    <recommendedName>
        <fullName evidence="3">Calcineurin-like phosphoesterase domain-containing protein</fullName>
    </recommendedName>
</protein>
<evidence type="ECO:0000313" key="2">
    <source>
        <dbReference type="Proteomes" id="UP000197269"/>
    </source>
</evidence>
<dbReference type="Gene3D" id="3.60.21.10">
    <property type="match status" value="1"/>
</dbReference>
<dbReference type="SUPFAM" id="SSF56300">
    <property type="entry name" value="Metallo-dependent phosphatases"/>
    <property type="match status" value="1"/>
</dbReference>
<dbReference type="EMBL" id="MXPU01000032">
    <property type="protein sequence ID" value="OWO90010.1"/>
    <property type="molecule type" value="Genomic_DNA"/>
</dbReference>
<accession>A0A246DLF5</accession>
<name>A0A246DLF5_9HYPH</name>
<dbReference type="AlphaFoldDB" id="A0A246DLF5"/>
<reference evidence="1 2" key="1">
    <citation type="submission" date="2017-03" db="EMBL/GenBank/DDBJ databases">
        <title>Genome of strain Rhizobium sp. CNPSo 668.</title>
        <authorList>
            <person name="Ribeiro R."/>
        </authorList>
    </citation>
    <scope>NUCLEOTIDE SEQUENCE [LARGE SCALE GENOMIC DNA]</scope>
    <source>
        <strain evidence="1 2">CNPSo 668</strain>
    </source>
</reference>
<dbReference type="Proteomes" id="UP000197269">
    <property type="component" value="Unassembled WGS sequence"/>
</dbReference>
<sequence>MAWTQKFYMADPHFGHQLMIDKLPDTRPFETVRGMDDAIIEATNERVGKGDILYIVGDFAVTKDENYVAQVFRRLNGRKILIIGNHDVDDKGNLKPSLAKLEWDQPPVFSLQTSDEGQRLFLAHYAHRAWPGQHKDGWHFYGHSHGRIPHIGRSRDVGIDCADIGLGPQTFRELTARYQVEAGEWA</sequence>
<dbReference type="RefSeq" id="WP_088397116.1">
    <property type="nucleotide sequence ID" value="NZ_MXPU01000032.1"/>
</dbReference>
<gene>
    <name evidence="1" type="ORF">B5E41_29220</name>
</gene>
<comment type="caution">
    <text evidence="1">The sequence shown here is derived from an EMBL/GenBank/DDBJ whole genome shotgun (WGS) entry which is preliminary data.</text>
</comment>